<evidence type="ECO:0000256" key="1">
    <source>
        <dbReference type="ARBA" id="ARBA00008226"/>
    </source>
</evidence>
<dbReference type="PANTHER" id="PTHR11777">
    <property type="entry name" value="ALANYL-TRNA SYNTHETASE"/>
    <property type="match status" value="1"/>
</dbReference>
<dbReference type="SUPFAM" id="SSF50447">
    <property type="entry name" value="Translation proteins"/>
    <property type="match status" value="1"/>
</dbReference>
<dbReference type="PANTHER" id="PTHR11777:SF9">
    <property type="entry name" value="ALANINE--TRNA LIGASE, CYTOPLASMIC"/>
    <property type="match status" value="1"/>
</dbReference>
<dbReference type="PROSITE" id="PS50860">
    <property type="entry name" value="AA_TRNA_LIGASE_II_ALA"/>
    <property type="match status" value="1"/>
</dbReference>
<dbReference type="EMBL" id="MWMI01000001">
    <property type="protein sequence ID" value="RIB35559.1"/>
    <property type="molecule type" value="Genomic_DNA"/>
</dbReference>
<keyword evidence="6" id="KW-0436">Ligase</keyword>
<keyword evidence="9" id="KW-0862">Zinc</keyword>
<dbReference type="GO" id="GO:0005524">
    <property type="term" value="F:ATP binding"/>
    <property type="evidence" value="ECO:0007669"/>
    <property type="project" value="UniProtKB-KW"/>
</dbReference>
<keyword evidence="12" id="KW-0648">Protein biosynthesis</keyword>
<keyword evidence="13" id="KW-0030">Aminoacyl-tRNA synthetase</keyword>
<dbReference type="SUPFAM" id="SSF55681">
    <property type="entry name" value="Class II aaRS and biotin synthetases"/>
    <property type="match status" value="1"/>
</dbReference>
<dbReference type="InterPro" id="IPR018165">
    <property type="entry name" value="Ala-tRNA-synth_IIc_core"/>
</dbReference>
<dbReference type="Gene3D" id="2.40.30.130">
    <property type="match status" value="1"/>
</dbReference>
<dbReference type="GO" id="GO:0005737">
    <property type="term" value="C:cytoplasm"/>
    <property type="evidence" value="ECO:0007669"/>
    <property type="project" value="InterPro"/>
</dbReference>
<reference evidence="15 16" key="1">
    <citation type="journal article" date="2018" name="Syst. Appl. Microbiol.">
        <title>A new symbiotic nanoarchaeote (Candidatus Nanoclepta minutus) and its host (Zestosphaera tikiterensis gen. nov., sp. nov.) from a New Zealand hot spring.</title>
        <authorList>
            <person name="St John E."/>
            <person name="Liu Y."/>
            <person name="Podar M."/>
            <person name="Stott M.B."/>
            <person name="Meneghin J."/>
            <person name="Chen Z."/>
            <person name="Lagutin K."/>
            <person name="Mitchell K."/>
            <person name="Reysenbach A.L."/>
        </authorList>
    </citation>
    <scope>NUCLEOTIDE SEQUENCE [LARGE SCALE GENOMIC DNA]</scope>
    <source>
        <strain evidence="15">NZ3</strain>
    </source>
</reference>
<keyword evidence="8" id="KW-0547">Nucleotide-binding</keyword>
<dbReference type="Pfam" id="PF07973">
    <property type="entry name" value="tRNA_SAD"/>
    <property type="match status" value="1"/>
</dbReference>
<keyword evidence="11" id="KW-0694">RNA-binding</keyword>
<evidence type="ECO:0000256" key="9">
    <source>
        <dbReference type="ARBA" id="ARBA00022833"/>
    </source>
</evidence>
<evidence type="ECO:0000256" key="7">
    <source>
        <dbReference type="ARBA" id="ARBA00022723"/>
    </source>
</evidence>
<evidence type="ECO:0000256" key="5">
    <source>
        <dbReference type="ARBA" id="ARBA00022555"/>
    </source>
</evidence>
<evidence type="ECO:0000256" key="11">
    <source>
        <dbReference type="ARBA" id="ARBA00022884"/>
    </source>
</evidence>
<keyword evidence="10" id="KW-0067">ATP-binding</keyword>
<dbReference type="GO" id="GO:0000049">
    <property type="term" value="F:tRNA binding"/>
    <property type="evidence" value="ECO:0007669"/>
    <property type="project" value="UniProtKB-KW"/>
</dbReference>
<dbReference type="Gene3D" id="3.30.54.20">
    <property type="match status" value="1"/>
</dbReference>
<evidence type="ECO:0000256" key="10">
    <source>
        <dbReference type="ARBA" id="ARBA00022840"/>
    </source>
</evidence>
<keyword evidence="4" id="KW-0963">Cytoplasm</keyword>
<dbReference type="InterPro" id="IPR050058">
    <property type="entry name" value="Ala-tRNA_ligase"/>
</dbReference>
<dbReference type="InterPro" id="IPR018164">
    <property type="entry name" value="Ala-tRNA-synth_IIc_N"/>
</dbReference>
<dbReference type="InterPro" id="IPR045864">
    <property type="entry name" value="aa-tRNA-synth_II/BPL/LPL"/>
</dbReference>
<dbReference type="EC" id="6.1.1.7" evidence="2"/>
<dbReference type="InterPro" id="IPR009000">
    <property type="entry name" value="Transl_B-barrel_sf"/>
</dbReference>
<dbReference type="GO" id="GO:0046872">
    <property type="term" value="F:metal ion binding"/>
    <property type="evidence" value="ECO:0007669"/>
    <property type="project" value="UniProtKB-KW"/>
</dbReference>
<dbReference type="InterPro" id="IPR018162">
    <property type="entry name" value="Ala-tRNA-ligase_IIc_anticod-bd"/>
</dbReference>
<dbReference type="SUPFAM" id="SSF101353">
    <property type="entry name" value="Putative anticodon-binding domain of alanyl-tRNA synthetase (AlaRS)"/>
    <property type="match status" value="1"/>
</dbReference>
<evidence type="ECO:0000256" key="2">
    <source>
        <dbReference type="ARBA" id="ARBA00013168"/>
    </source>
</evidence>
<dbReference type="AlphaFoldDB" id="A0A397WPY5"/>
<dbReference type="Gene3D" id="3.30.980.10">
    <property type="entry name" value="Threonyl-trna Synthetase, Chain A, domain 2"/>
    <property type="match status" value="1"/>
</dbReference>
<evidence type="ECO:0000259" key="14">
    <source>
        <dbReference type="PROSITE" id="PS50860"/>
    </source>
</evidence>
<evidence type="ECO:0000256" key="6">
    <source>
        <dbReference type="ARBA" id="ARBA00022598"/>
    </source>
</evidence>
<dbReference type="PRINTS" id="PR00980">
    <property type="entry name" value="TRNASYNTHALA"/>
</dbReference>
<protein>
    <recommendedName>
        <fullName evidence="3">Alanine--tRNA ligase</fullName>
        <ecNumber evidence="2">6.1.1.7</ecNumber>
    </recommendedName>
</protein>
<evidence type="ECO:0000256" key="8">
    <source>
        <dbReference type="ARBA" id="ARBA00022741"/>
    </source>
</evidence>
<evidence type="ECO:0000256" key="3">
    <source>
        <dbReference type="ARBA" id="ARBA00017959"/>
    </source>
</evidence>
<dbReference type="Gene3D" id="3.30.930.10">
    <property type="entry name" value="Bira Bifunctional Protein, Domain 2"/>
    <property type="match status" value="1"/>
</dbReference>
<dbReference type="InterPro" id="IPR002318">
    <property type="entry name" value="Ala-tRNA-lgiase_IIc"/>
</dbReference>
<evidence type="ECO:0000313" key="15">
    <source>
        <dbReference type="EMBL" id="RIB35559.1"/>
    </source>
</evidence>
<comment type="caution">
    <text evidence="15">The sequence shown here is derived from an EMBL/GenBank/DDBJ whole genome shotgun (WGS) entry which is preliminary data.</text>
</comment>
<evidence type="ECO:0000256" key="13">
    <source>
        <dbReference type="ARBA" id="ARBA00023146"/>
    </source>
</evidence>
<feature type="domain" description="Alanyl-transfer RNA synthetases family profile" evidence="14">
    <location>
        <begin position="65"/>
        <end position="765"/>
    </location>
</feature>
<dbReference type="GO" id="GO:0006419">
    <property type="term" value="P:alanyl-tRNA aminoacylation"/>
    <property type="evidence" value="ECO:0007669"/>
    <property type="project" value="InterPro"/>
</dbReference>
<name>A0A397WPY5_9ARCH</name>
<gene>
    <name evidence="15" type="ORF">BXU00_00420</name>
</gene>
<comment type="similarity">
    <text evidence="1">Belongs to the class-II aminoacyl-tRNA synthetase family.</text>
</comment>
<dbReference type="InterPro" id="IPR018163">
    <property type="entry name" value="Thr/Ala-tRNA-synth_IIc_edit"/>
</dbReference>
<organism evidence="15 16">
    <name type="scientific">Candidatus Nanoclepta minutus</name>
    <dbReference type="NCBI Taxonomy" id="1940235"/>
    <lineage>
        <taxon>Archaea</taxon>
        <taxon>Nanobdellota</taxon>
        <taxon>Candidatus Nanoclepta</taxon>
    </lineage>
</organism>
<sequence length="870" mass="102277">MKFSKSEELSKDLEKFFPVRSLKDLGYKRRKCKFCGKYFWSKNDRDFCGDHEPYSFIGREISERKSYFGVWEDIKEHFSSKNYLPIKRYPVVARWRDDLDFVIASITVFQPWVTDGIVKPPSEKVIIPQFSLRFNDVENVGLTGRHYTGFVMIGQHAFVDPKDYDIDSYFLDLYEWFEKKEFPIEDFVFHEDVWSGGGNAGTCLEFFIYGLEVANQVYMQYKVVNNEWKELYNLKILDVGIGHERLAWIMGGTVTSYETVFPRTVEFLKKNLKVDIDYDLLSKAFSLAANFDFNERSFEEFVKLLKEKLGKDLRKEIESIKAVYAISDHLRSLYIAISDGALPSNIGGNYNLRFIARRAFGLLDKYFDNLSLEEVLRKISEDWFENEPKNNIGEILEILEYERKKYLEVRKKAKSLIGKIRSFDAETLFNLYTSYGISPEIIKENIDIQIPKEFYDYLEKHKSKSRAKTREKGEEIDISGYPETSKEFYKSWKIYYGYGRILGIKDRYVIFDKTVFFPEKGGQRSDEGWIFFIDKLRDFSSDIIKDLSFPDYVKDLLKDFMRGNKRDLNEFESSYARVLRCLEVKNVLLHEVDRDVNYSGDVLQVINREIRYRTSRHHTAVHILTGVLRKKYGNHVWQAGAEKDEKEGRLDVTHYEVPSIGEIMEIEREINRIISEGKEIKKYILRRDEAERKYGFSIYQGGFIPEVNLRIIEIEGLDAEACSGTHLDNTSELGIVKIVGVEKIADGLIRFRIIAGDRVIEEYNKILEKIREIKEKYGINIEDIEKYIEKLDKERNYYNKLYYELLEYIVRSMIKDGRLIGKIDALSGDVLRILYKIGDLKEVELETKDYVISSKEGEKKVGKFYLKKKS</sequence>
<dbReference type="SUPFAM" id="SSF55186">
    <property type="entry name" value="ThrRS/AlaRS common domain"/>
    <property type="match status" value="1"/>
</dbReference>
<dbReference type="InterPro" id="IPR012947">
    <property type="entry name" value="tRNA_SAD"/>
</dbReference>
<dbReference type="SMART" id="SM00863">
    <property type="entry name" value="tRNA_SAD"/>
    <property type="match status" value="1"/>
</dbReference>
<keyword evidence="7" id="KW-0479">Metal-binding</keyword>
<accession>A0A397WPY5</accession>
<evidence type="ECO:0000256" key="12">
    <source>
        <dbReference type="ARBA" id="ARBA00022917"/>
    </source>
</evidence>
<evidence type="ECO:0000313" key="16">
    <source>
        <dbReference type="Proteomes" id="UP000266622"/>
    </source>
</evidence>
<proteinExistence type="inferred from homology"/>
<dbReference type="GO" id="GO:0002161">
    <property type="term" value="F:aminoacyl-tRNA deacylase activity"/>
    <property type="evidence" value="ECO:0007669"/>
    <property type="project" value="UniProtKB-ARBA"/>
</dbReference>
<keyword evidence="5" id="KW-0820">tRNA-binding</keyword>
<dbReference type="Proteomes" id="UP000266622">
    <property type="component" value="Unassembled WGS sequence"/>
</dbReference>
<dbReference type="GO" id="GO:0004813">
    <property type="term" value="F:alanine-tRNA ligase activity"/>
    <property type="evidence" value="ECO:0007669"/>
    <property type="project" value="UniProtKB-EC"/>
</dbReference>
<evidence type="ECO:0000256" key="4">
    <source>
        <dbReference type="ARBA" id="ARBA00022490"/>
    </source>
</evidence>
<dbReference type="Pfam" id="PF01411">
    <property type="entry name" value="tRNA-synt_2c"/>
    <property type="match status" value="1"/>
</dbReference>
<dbReference type="FunFam" id="3.30.54.20:FF:000004">
    <property type="entry name" value="Alanine--tRNA ligase"/>
    <property type="match status" value="1"/>
</dbReference>